<accession>A0A5Q2TTQ3</accession>
<dbReference type="AlphaFoldDB" id="A0A5Q2TTQ3"/>
<evidence type="ECO:0000259" key="1">
    <source>
        <dbReference type="PROSITE" id="PS51186"/>
    </source>
</evidence>
<dbReference type="EMBL" id="CP045915">
    <property type="protein sequence ID" value="QGH37030.1"/>
    <property type="molecule type" value="Genomic_DNA"/>
</dbReference>
<name>A0A5Q2TTQ3_9BACI</name>
<dbReference type="InterPro" id="IPR000182">
    <property type="entry name" value="GNAT_dom"/>
</dbReference>
<dbReference type="PANTHER" id="PTHR43792">
    <property type="entry name" value="GNAT FAMILY, PUTATIVE (AFU_ORTHOLOGUE AFUA_3G00765)-RELATED-RELATED"/>
    <property type="match status" value="1"/>
</dbReference>
<dbReference type="GO" id="GO:0016747">
    <property type="term" value="F:acyltransferase activity, transferring groups other than amino-acyl groups"/>
    <property type="evidence" value="ECO:0007669"/>
    <property type="project" value="InterPro"/>
</dbReference>
<organism evidence="2 3">
    <name type="scientific">Gracilibacillus salitolerans</name>
    <dbReference type="NCBI Taxonomy" id="2663022"/>
    <lineage>
        <taxon>Bacteria</taxon>
        <taxon>Bacillati</taxon>
        <taxon>Bacillota</taxon>
        <taxon>Bacilli</taxon>
        <taxon>Bacillales</taxon>
        <taxon>Bacillaceae</taxon>
        <taxon>Gracilibacillus</taxon>
    </lineage>
</organism>
<protein>
    <submittedName>
        <fullName evidence="2">GNAT family N-acetyltransferase</fullName>
    </submittedName>
</protein>
<dbReference type="InterPro" id="IPR051531">
    <property type="entry name" value="N-acetyltransferase"/>
</dbReference>
<evidence type="ECO:0000313" key="2">
    <source>
        <dbReference type="EMBL" id="QGH37030.1"/>
    </source>
</evidence>
<dbReference type="SUPFAM" id="SSF55729">
    <property type="entry name" value="Acyl-CoA N-acyltransferases (Nat)"/>
    <property type="match status" value="1"/>
</dbReference>
<dbReference type="RefSeq" id="WP_100362453.1">
    <property type="nucleotide sequence ID" value="NZ_CP045915.1"/>
</dbReference>
<dbReference type="Pfam" id="PF13302">
    <property type="entry name" value="Acetyltransf_3"/>
    <property type="match status" value="1"/>
</dbReference>
<dbReference type="Gene3D" id="3.40.630.30">
    <property type="match status" value="1"/>
</dbReference>
<keyword evidence="2" id="KW-0808">Transferase</keyword>
<feature type="domain" description="N-acetyltransferase" evidence="1">
    <location>
        <begin position="9"/>
        <end position="169"/>
    </location>
</feature>
<keyword evidence="3" id="KW-1185">Reference proteome</keyword>
<dbReference type="KEGG" id="grc:GI584_16300"/>
<reference evidence="2 3" key="1">
    <citation type="submission" date="2019-11" db="EMBL/GenBank/DDBJ databases">
        <title>Gracilibacillus salitolerans sp. nov., a moderate halophile isolated from a saline soil in northwest China.</title>
        <authorList>
            <person name="Gan L."/>
        </authorList>
    </citation>
    <scope>NUCLEOTIDE SEQUENCE [LARGE SCALE GENOMIC DNA]</scope>
    <source>
        <strain evidence="2 3">SCU50</strain>
    </source>
</reference>
<proteinExistence type="predicted"/>
<dbReference type="Proteomes" id="UP000339690">
    <property type="component" value="Chromosome"/>
</dbReference>
<sequence length="169" mass="19887">MKIMETERLYLRELKLEDADKLSRVLSDPESMQYYPEPFNMKKVEKWIQWNMENYQKCNHGLWAVVLKNDDTFIGDCGITMQKIESETVPEIGFHIMKDFWNKGYATEAATACKEYAFEVLHYPKVFSYTTMKNIPSQKVAEKIGMQKYKVFEKNGEKQIVQVAMNDKA</sequence>
<evidence type="ECO:0000313" key="3">
    <source>
        <dbReference type="Proteomes" id="UP000339690"/>
    </source>
</evidence>
<dbReference type="PROSITE" id="PS51186">
    <property type="entry name" value="GNAT"/>
    <property type="match status" value="1"/>
</dbReference>
<dbReference type="InterPro" id="IPR016181">
    <property type="entry name" value="Acyl_CoA_acyltransferase"/>
</dbReference>
<gene>
    <name evidence="2" type="ORF">GI584_16300</name>
</gene>
<dbReference type="PANTHER" id="PTHR43792:SF1">
    <property type="entry name" value="N-ACETYLTRANSFERASE DOMAIN-CONTAINING PROTEIN"/>
    <property type="match status" value="1"/>
</dbReference>